<reference evidence="3" key="1">
    <citation type="submission" date="2012-12" db="EMBL/GenBank/DDBJ databases">
        <authorList>
            <person name="Hellsten U."/>
            <person name="Grimwood J."/>
            <person name="Chapman J.A."/>
            <person name="Shapiro H."/>
            <person name="Aerts A."/>
            <person name="Otillar R.P."/>
            <person name="Terry A.Y."/>
            <person name="Boore J.L."/>
            <person name="Simakov O."/>
            <person name="Marletaz F."/>
            <person name="Cho S.-J."/>
            <person name="Edsinger-Gonzales E."/>
            <person name="Havlak P."/>
            <person name="Kuo D.-H."/>
            <person name="Larsson T."/>
            <person name="Lv J."/>
            <person name="Arendt D."/>
            <person name="Savage R."/>
            <person name="Osoegawa K."/>
            <person name="de Jong P."/>
            <person name="Lindberg D.R."/>
            <person name="Seaver E.C."/>
            <person name="Weisblat D.A."/>
            <person name="Putnam N.H."/>
            <person name="Grigoriev I.V."/>
            <person name="Rokhsar D.S."/>
        </authorList>
    </citation>
    <scope>NUCLEOTIDE SEQUENCE</scope>
    <source>
        <strain evidence="3">I ESC-2004</strain>
    </source>
</reference>
<dbReference type="InterPro" id="IPR000421">
    <property type="entry name" value="FA58C"/>
</dbReference>
<proteinExistence type="predicted"/>
<dbReference type="OrthoDB" id="271080at2759"/>
<dbReference type="Gene3D" id="2.60.120.260">
    <property type="entry name" value="Galactose-binding domain-like"/>
    <property type="match status" value="1"/>
</dbReference>
<dbReference type="Proteomes" id="UP000014760">
    <property type="component" value="Unassembled WGS sequence"/>
</dbReference>
<dbReference type="PANTHER" id="PTHR33906:SF1">
    <property type="entry name" value="INTRAFLAGELLAR TRANSPORT PROTEIN 25 HOMOLOG"/>
    <property type="match status" value="1"/>
</dbReference>
<evidence type="ECO:0000259" key="1">
    <source>
        <dbReference type="Pfam" id="PF00754"/>
    </source>
</evidence>
<dbReference type="EMBL" id="AMQN01000407">
    <property type="status" value="NOT_ANNOTATED_CDS"/>
    <property type="molecule type" value="Genomic_DNA"/>
</dbReference>
<protein>
    <recommendedName>
        <fullName evidence="1">F5/8 type C domain-containing protein</fullName>
    </recommendedName>
</protein>
<reference evidence="3" key="2">
    <citation type="journal article" date="2013" name="Nature">
        <title>Insights into bilaterian evolution from three spiralian genomes.</title>
        <authorList>
            <person name="Simakov O."/>
            <person name="Marletaz F."/>
            <person name="Cho S.J."/>
            <person name="Edsinger-Gonzales E."/>
            <person name="Havlak P."/>
            <person name="Hellsten U."/>
            <person name="Kuo D.H."/>
            <person name="Larsson T."/>
            <person name="Lv J."/>
            <person name="Arendt D."/>
            <person name="Savage R."/>
            <person name="Osoegawa K."/>
            <person name="de Jong P."/>
            <person name="Grimwood J."/>
            <person name="Chapman J.A."/>
            <person name="Shapiro H."/>
            <person name="Aerts A."/>
            <person name="Otillar R.P."/>
            <person name="Terry A.Y."/>
            <person name="Boore J.L."/>
            <person name="Grigoriev I.V."/>
            <person name="Lindberg D.R."/>
            <person name="Seaver E.C."/>
            <person name="Weisblat D.A."/>
            <person name="Putnam N.H."/>
            <person name="Rokhsar D.S."/>
        </authorList>
    </citation>
    <scope>NUCLEOTIDE SEQUENCE</scope>
    <source>
        <strain evidence="3">I ESC-2004</strain>
    </source>
</reference>
<dbReference type="GO" id="GO:0005929">
    <property type="term" value="C:cilium"/>
    <property type="evidence" value="ECO:0007669"/>
    <property type="project" value="TreeGrafter"/>
</dbReference>
<organism evidence="2 3">
    <name type="scientific">Capitella teleta</name>
    <name type="common">Polychaete worm</name>
    <dbReference type="NCBI Taxonomy" id="283909"/>
    <lineage>
        <taxon>Eukaryota</taxon>
        <taxon>Metazoa</taxon>
        <taxon>Spiralia</taxon>
        <taxon>Lophotrochozoa</taxon>
        <taxon>Annelida</taxon>
        <taxon>Polychaeta</taxon>
        <taxon>Sedentaria</taxon>
        <taxon>Scolecida</taxon>
        <taxon>Capitellidae</taxon>
        <taxon>Capitella</taxon>
    </lineage>
</organism>
<reference evidence="2" key="3">
    <citation type="submission" date="2015-06" db="UniProtKB">
        <authorList>
            <consortium name="EnsemblMetazoa"/>
        </authorList>
    </citation>
    <scope>IDENTIFICATION</scope>
</reference>
<keyword evidence="3" id="KW-1185">Reference proteome</keyword>
<dbReference type="OMA" id="MWTRNAK"/>
<dbReference type="HOGENOM" id="CLU_132151_0_0_1"/>
<accession>X1ZEA8</accession>
<sequence>MFDVALSAAGAQISFATSCDENFPPEHIIDGKDDTFWSSTGLFPQEFVVTFASLMNINTIKIECSNVRKLLIERSVQNEPDDFEPVEQKDMENSDGQWQSEEISVSNMTAVHLKFTVMAAYDHFVAVHRLHVDGNAVHG</sequence>
<dbReference type="InterPro" id="IPR008979">
    <property type="entry name" value="Galactose-bd-like_sf"/>
</dbReference>
<dbReference type="AlphaFoldDB" id="X1ZEA8"/>
<dbReference type="SUPFAM" id="SSF49785">
    <property type="entry name" value="Galactose-binding domain-like"/>
    <property type="match status" value="1"/>
</dbReference>
<feature type="domain" description="F5/8 type C" evidence="1">
    <location>
        <begin position="16"/>
        <end position="123"/>
    </location>
</feature>
<evidence type="ECO:0000313" key="2">
    <source>
        <dbReference type="EnsemblMetazoa" id="CapteP17698"/>
    </source>
</evidence>
<name>X1ZEA8_CAPTE</name>
<dbReference type="PANTHER" id="PTHR33906">
    <property type="entry name" value="INTRAFLAGELLAR TRANSPORT PROTEIN 25 HOMOLOG"/>
    <property type="match status" value="1"/>
</dbReference>
<dbReference type="Pfam" id="PF00754">
    <property type="entry name" value="F5_F8_type_C"/>
    <property type="match status" value="1"/>
</dbReference>
<dbReference type="GO" id="GO:0005813">
    <property type="term" value="C:centrosome"/>
    <property type="evidence" value="ECO:0007669"/>
    <property type="project" value="TreeGrafter"/>
</dbReference>
<dbReference type="EnsemblMetazoa" id="CapteT17698">
    <property type="protein sequence ID" value="CapteP17698"/>
    <property type="gene ID" value="CapteG17698"/>
</dbReference>
<dbReference type="GO" id="GO:0030992">
    <property type="term" value="C:intraciliary transport particle B"/>
    <property type="evidence" value="ECO:0007669"/>
    <property type="project" value="InterPro"/>
</dbReference>
<evidence type="ECO:0000313" key="3">
    <source>
        <dbReference type="Proteomes" id="UP000014760"/>
    </source>
</evidence>
<dbReference type="GO" id="GO:0042073">
    <property type="term" value="P:intraciliary transport"/>
    <property type="evidence" value="ECO:0007669"/>
    <property type="project" value="InterPro"/>
</dbReference>
<dbReference type="InterPro" id="IPR033558">
    <property type="entry name" value="IFT25"/>
</dbReference>